<evidence type="ECO:0000259" key="2">
    <source>
        <dbReference type="Pfam" id="PF00135"/>
    </source>
</evidence>
<evidence type="ECO:0000313" key="3">
    <source>
        <dbReference type="EMBL" id="EJD39567.1"/>
    </source>
</evidence>
<organism evidence="3 4">
    <name type="scientific">Auricularia subglabra (strain TFB-10046 / SS5)</name>
    <name type="common">White-rot fungus</name>
    <name type="synonym">Auricularia delicata (strain TFB10046)</name>
    <dbReference type="NCBI Taxonomy" id="717982"/>
    <lineage>
        <taxon>Eukaryota</taxon>
        <taxon>Fungi</taxon>
        <taxon>Dikarya</taxon>
        <taxon>Basidiomycota</taxon>
        <taxon>Agaricomycotina</taxon>
        <taxon>Agaricomycetes</taxon>
        <taxon>Auriculariales</taxon>
        <taxon>Auriculariaceae</taxon>
        <taxon>Auricularia</taxon>
    </lineage>
</organism>
<gene>
    <name evidence="3" type="ORF">AURDEDRAFT_116104</name>
</gene>
<dbReference type="FunCoup" id="J0DC31">
    <property type="interactions" value="1"/>
</dbReference>
<dbReference type="Pfam" id="PF00135">
    <property type="entry name" value="COesterase"/>
    <property type="match status" value="1"/>
</dbReference>
<dbReference type="InterPro" id="IPR029058">
    <property type="entry name" value="AB_hydrolase_fold"/>
</dbReference>
<feature type="chain" id="PRO_5003732863" evidence="1">
    <location>
        <begin position="19"/>
        <end position="535"/>
    </location>
</feature>
<keyword evidence="3" id="KW-0378">Hydrolase</keyword>
<dbReference type="OMA" id="MINAMKF"/>
<dbReference type="ESTHER" id="aurde-j0dc31">
    <property type="family name" value="Fungal_carboxylesterase_lipase"/>
</dbReference>
<dbReference type="GO" id="GO:0016787">
    <property type="term" value="F:hydrolase activity"/>
    <property type="evidence" value="ECO:0007669"/>
    <property type="project" value="UniProtKB-KW"/>
</dbReference>
<dbReference type="InterPro" id="IPR002018">
    <property type="entry name" value="CarbesteraseB"/>
</dbReference>
<dbReference type="eggNOG" id="KOG1516">
    <property type="taxonomic scope" value="Eukaryota"/>
</dbReference>
<protein>
    <submittedName>
        <fullName evidence="3">Alpha/beta-hydrolase</fullName>
    </submittedName>
</protein>
<accession>J0DC31</accession>
<dbReference type="PANTHER" id="PTHR45570">
    <property type="entry name" value="CARBOXYLIC ESTER HYDROLASE"/>
    <property type="match status" value="1"/>
</dbReference>
<reference evidence="4" key="1">
    <citation type="journal article" date="2012" name="Science">
        <title>The Paleozoic origin of enzymatic lignin decomposition reconstructed from 31 fungal genomes.</title>
        <authorList>
            <person name="Floudas D."/>
            <person name="Binder M."/>
            <person name="Riley R."/>
            <person name="Barry K."/>
            <person name="Blanchette R.A."/>
            <person name="Henrissat B."/>
            <person name="Martinez A.T."/>
            <person name="Otillar R."/>
            <person name="Spatafora J.W."/>
            <person name="Yadav J.S."/>
            <person name="Aerts A."/>
            <person name="Benoit I."/>
            <person name="Boyd A."/>
            <person name="Carlson A."/>
            <person name="Copeland A."/>
            <person name="Coutinho P.M."/>
            <person name="de Vries R.P."/>
            <person name="Ferreira P."/>
            <person name="Findley K."/>
            <person name="Foster B."/>
            <person name="Gaskell J."/>
            <person name="Glotzer D."/>
            <person name="Gorecki P."/>
            <person name="Heitman J."/>
            <person name="Hesse C."/>
            <person name="Hori C."/>
            <person name="Igarashi K."/>
            <person name="Jurgens J.A."/>
            <person name="Kallen N."/>
            <person name="Kersten P."/>
            <person name="Kohler A."/>
            <person name="Kuees U."/>
            <person name="Kumar T.K.A."/>
            <person name="Kuo A."/>
            <person name="LaButti K."/>
            <person name="Larrondo L.F."/>
            <person name="Lindquist E."/>
            <person name="Ling A."/>
            <person name="Lombard V."/>
            <person name="Lucas S."/>
            <person name="Lundell T."/>
            <person name="Martin R."/>
            <person name="McLaughlin D.J."/>
            <person name="Morgenstern I."/>
            <person name="Morin E."/>
            <person name="Murat C."/>
            <person name="Nagy L.G."/>
            <person name="Nolan M."/>
            <person name="Ohm R.A."/>
            <person name="Patyshakuliyeva A."/>
            <person name="Rokas A."/>
            <person name="Ruiz-Duenas F.J."/>
            <person name="Sabat G."/>
            <person name="Salamov A."/>
            <person name="Samejima M."/>
            <person name="Schmutz J."/>
            <person name="Slot J.C."/>
            <person name="St John F."/>
            <person name="Stenlid J."/>
            <person name="Sun H."/>
            <person name="Sun S."/>
            <person name="Syed K."/>
            <person name="Tsang A."/>
            <person name="Wiebenga A."/>
            <person name="Young D."/>
            <person name="Pisabarro A."/>
            <person name="Eastwood D.C."/>
            <person name="Martin F."/>
            <person name="Cullen D."/>
            <person name="Grigoriev I.V."/>
            <person name="Hibbett D.S."/>
        </authorList>
    </citation>
    <scope>NUCLEOTIDE SEQUENCE [LARGE SCALE GENOMIC DNA]</scope>
    <source>
        <strain evidence="4">TFB10046</strain>
    </source>
</reference>
<keyword evidence="1" id="KW-0732">Signal</keyword>
<evidence type="ECO:0000313" key="4">
    <source>
        <dbReference type="Proteomes" id="UP000006514"/>
    </source>
</evidence>
<dbReference type="Proteomes" id="UP000006514">
    <property type="component" value="Unassembled WGS sequence"/>
</dbReference>
<dbReference type="SUPFAM" id="SSF53474">
    <property type="entry name" value="alpha/beta-Hydrolases"/>
    <property type="match status" value="1"/>
</dbReference>
<sequence>MFSLALATALILFRTATAAALPGRNGFPSIPGRIPTTLGVTIPDLGSMNGTATGEPGVERFIVRYATASRWRAPVQATSLHTLTALPAVCPQAVGTSGSWEGGEDCLYMVLYVPQNPKNILTWVHGGSLLVGGANDPMIEGSKLAKATASVVAVVQYRLGVLGFLPPFTGDDTNLGIRDLVAALNFLKGIAVGLDLPAGAITVAGQSSGATAVRALLASPSASSLFSKAILHSDTADYAFYKPSTLTTFRNAFFSGSLNCSATDSACLNALPLATILSAQQDFAASCAELDGAAAGPVPFRPVLDNSLITASLTSVFPSTLKPILVTNVKDEGAPSVYASGGVPQLPGALFPLVLSSIIPDSRADAILASPYYVPDADDLRGALKDVITDLGFRCPDWTLARSWAARGGAAYTALFLLGATHPANDGIAFCAQPGNVCHQDEIPIVFGTARSPSAAQTQLIADVQARIAAFVKTGNPNGATSLAGPALQNWLRTTSASEIPVLPLGGTGPVDMGACVTSFWGSPVAPYDYQLHGL</sequence>
<dbReference type="InParanoid" id="J0DC31"/>
<feature type="domain" description="Carboxylesterase type B" evidence="2">
    <location>
        <begin position="57"/>
        <end position="496"/>
    </location>
</feature>
<dbReference type="EMBL" id="JH687812">
    <property type="protein sequence ID" value="EJD39567.1"/>
    <property type="molecule type" value="Genomic_DNA"/>
</dbReference>
<name>J0DC31_AURST</name>
<dbReference type="AlphaFoldDB" id="J0DC31"/>
<feature type="signal peptide" evidence="1">
    <location>
        <begin position="1"/>
        <end position="18"/>
    </location>
</feature>
<dbReference type="KEGG" id="adl:AURDEDRAFT_116104"/>
<dbReference type="Gene3D" id="3.40.50.1820">
    <property type="entry name" value="alpha/beta hydrolase"/>
    <property type="match status" value="1"/>
</dbReference>
<evidence type="ECO:0000256" key="1">
    <source>
        <dbReference type="SAM" id="SignalP"/>
    </source>
</evidence>
<proteinExistence type="predicted"/>
<keyword evidence="4" id="KW-1185">Reference proteome</keyword>
<dbReference type="OrthoDB" id="408631at2759"/>
<dbReference type="PANTHER" id="PTHR45570:SF1">
    <property type="entry name" value="CARBOXYLIC ESTER HYDROLASE"/>
    <property type="match status" value="1"/>
</dbReference>